<name>A0A378VYK7_NEIGO</name>
<keyword evidence="4" id="KW-0560">Oxidoreductase</keyword>
<evidence type="ECO:0000256" key="1">
    <source>
        <dbReference type="ARBA" id="ARBA00022630"/>
    </source>
</evidence>
<dbReference type="InterPro" id="IPR016164">
    <property type="entry name" value="FAD-linked_Oxase-like_C"/>
</dbReference>
<dbReference type="Pfam" id="PF09330">
    <property type="entry name" value="Lact-deh-memb"/>
    <property type="match status" value="1"/>
</dbReference>
<dbReference type="GO" id="GO:0050660">
    <property type="term" value="F:flavin adenine dinucleotide binding"/>
    <property type="evidence" value="ECO:0007669"/>
    <property type="project" value="InterPro"/>
</dbReference>
<reference evidence="4" key="1">
    <citation type="submission" date="2018-06" db="EMBL/GenBank/DDBJ databases">
        <authorList>
            <consortium name="Pathogen Informatics"/>
            <person name="Doyle S."/>
        </authorList>
    </citation>
    <scope>NUCLEOTIDE SEQUENCE [LARGE SCALE GENOMIC DNA]</scope>
    <source>
        <strain evidence="4">NCTC11421</strain>
    </source>
</reference>
<organism evidence="4">
    <name type="scientific">Neisseria gonorrhoeae</name>
    <dbReference type="NCBI Taxonomy" id="485"/>
    <lineage>
        <taxon>Bacteria</taxon>
        <taxon>Pseudomonadati</taxon>
        <taxon>Pseudomonadota</taxon>
        <taxon>Betaproteobacteria</taxon>
        <taxon>Neisseriales</taxon>
        <taxon>Neisseriaceae</taxon>
        <taxon>Neisseria</taxon>
    </lineage>
</organism>
<keyword evidence="1" id="KW-0285">Flavoprotein</keyword>
<accession>A0A378VYK7</accession>
<dbReference type="InterPro" id="IPR015409">
    <property type="entry name" value="Lactate_DH_C"/>
</dbReference>
<dbReference type="GO" id="GO:0008720">
    <property type="term" value="F:D-lactate dehydrogenase (NAD+) activity"/>
    <property type="evidence" value="ECO:0007669"/>
    <property type="project" value="UniProtKB-EC"/>
</dbReference>
<dbReference type="EMBL" id="UGRI01000001">
    <property type="protein sequence ID" value="SUA21217.1"/>
    <property type="molecule type" value="Genomic_DNA"/>
</dbReference>
<dbReference type="InterPro" id="IPR016172">
    <property type="entry name" value="D-lactate_DH_C-sub1"/>
</dbReference>
<evidence type="ECO:0000256" key="2">
    <source>
        <dbReference type="ARBA" id="ARBA00022827"/>
    </source>
</evidence>
<proteinExistence type="predicted"/>
<evidence type="ECO:0000259" key="3">
    <source>
        <dbReference type="Pfam" id="PF09330"/>
    </source>
</evidence>
<protein>
    <submittedName>
        <fullName evidence="4">D-lactate dehydrogenase</fullName>
        <ecNumber evidence="4">1.1.1.28</ecNumber>
    </submittedName>
</protein>
<dbReference type="GO" id="GO:0006089">
    <property type="term" value="P:lactate metabolic process"/>
    <property type="evidence" value="ECO:0007669"/>
    <property type="project" value="InterPro"/>
</dbReference>
<feature type="domain" description="D-lactate dehydrogenase membrane binding C-terminal" evidence="3">
    <location>
        <begin position="1"/>
        <end position="61"/>
    </location>
</feature>
<dbReference type="Gene3D" id="3.30.70.610">
    <property type="entry name" value="D-lactate dehydrogenase, cap domain, subdomain 1"/>
    <property type="match status" value="1"/>
</dbReference>
<gene>
    <name evidence="4" type="primary">dld_4</name>
    <name evidence="4" type="ORF">NCTC11421_01309</name>
</gene>
<dbReference type="SUPFAM" id="SSF55103">
    <property type="entry name" value="FAD-linked oxidases, C-terminal domain"/>
    <property type="match status" value="1"/>
</dbReference>
<dbReference type="GO" id="GO:0055085">
    <property type="term" value="P:transmembrane transport"/>
    <property type="evidence" value="ECO:0007669"/>
    <property type="project" value="InterPro"/>
</dbReference>
<sequence length="117" mass="13291">MQFVSKFLPDHLPKSMRDYRDKYEHHLILKMGGKGVDEARAFLKEYFHTTAARFSSATPKKPKPRCCTVSPSLPPPSATVPCTTTKWRTWSRWISPCAATTATGLKNCRRKSTINHP</sequence>
<keyword evidence="2" id="KW-0274">FAD</keyword>
<dbReference type="AlphaFoldDB" id="A0A378VYK7"/>
<evidence type="ECO:0000313" key="4">
    <source>
        <dbReference type="EMBL" id="SUA21217.1"/>
    </source>
</evidence>
<dbReference type="EC" id="1.1.1.28" evidence="4"/>